<dbReference type="Proteomes" id="UP000243499">
    <property type="component" value="Chromosome 4"/>
</dbReference>
<proteinExistence type="predicted"/>
<dbReference type="AlphaFoldDB" id="A0A2T8JBE9"/>
<accession>A0A2T8JBE9</accession>
<dbReference type="EMBL" id="CM008049">
    <property type="protein sequence ID" value="PVH47256.1"/>
    <property type="molecule type" value="Genomic_DNA"/>
</dbReference>
<reference evidence="1" key="1">
    <citation type="submission" date="2018-04" db="EMBL/GenBank/DDBJ databases">
        <title>WGS assembly of Panicum hallii.</title>
        <authorList>
            <person name="Lovell J."/>
            <person name="Jenkins J."/>
            <person name="Lowry D."/>
            <person name="Mamidi S."/>
            <person name="Sreedasyam A."/>
            <person name="Weng X."/>
            <person name="Barry K."/>
            <person name="Bonette J."/>
            <person name="Campitelli B."/>
            <person name="Daum C."/>
            <person name="Gordon S."/>
            <person name="Gould B."/>
            <person name="Lipzen A."/>
            <person name="Macqueen A."/>
            <person name="Palacio-Mejia J."/>
            <person name="Plott C."/>
            <person name="Shakirov E."/>
            <person name="Shu S."/>
            <person name="Yoshinaga Y."/>
            <person name="Zane M."/>
            <person name="Rokhsar D."/>
            <person name="Grimwood J."/>
            <person name="Schmutz J."/>
            <person name="Juenger T."/>
        </authorList>
    </citation>
    <scope>NUCLEOTIDE SEQUENCE [LARGE SCALE GENOMIC DNA]</scope>
    <source>
        <strain evidence="1">FIL2</strain>
    </source>
</reference>
<organism evidence="1">
    <name type="scientific">Panicum hallii</name>
    <dbReference type="NCBI Taxonomy" id="206008"/>
    <lineage>
        <taxon>Eukaryota</taxon>
        <taxon>Viridiplantae</taxon>
        <taxon>Streptophyta</taxon>
        <taxon>Embryophyta</taxon>
        <taxon>Tracheophyta</taxon>
        <taxon>Spermatophyta</taxon>
        <taxon>Magnoliopsida</taxon>
        <taxon>Liliopsida</taxon>
        <taxon>Poales</taxon>
        <taxon>Poaceae</taxon>
        <taxon>PACMAD clade</taxon>
        <taxon>Panicoideae</taxon>
        <taxon>Panicodae</taxon>
        <taxon>Paniceae</taxon>
        <taxon>Panicinae</taxon>
        <taxon>Panicum</taxon>
        <taxon>Panicum sect. Panicum</taxon>
    </lineage>
</organism>
<sequence length="62" mass="6575">MNLFMFFLFEPERLITDGLCNIPSHGSLLSHSVTGVSHGHYGMASPVPVKIPSGEKGSVCGS</sequence>
<evidence type="ECO:0000313" key="1">
    <source>
        <dbReference type="EMBL" id="PVH47256.1"/>
    </source>
</evidence>
<name>A0A2T8JBE9_9POAL</name>
<protein>
    <submittedName>
        <fullName evidence="1">Uncharacterized protein</fullName>
    </submittedName>
</protein>
<dbReference type="Gramene" id="PVH47256">
    <property type="protein sequence ID" value="PVH47256"/>
    <property type="gene ID" value="PAHAL_4G018200"/>
</dbReference>
<gene>
    <name evidence="1" type="ORF">PAHAL_4G018200</name>
</gene>